<evidence type="ECO:0000256" key="5">
    <source>
        <dbReference type="ARBA" id="ARBA00023136"/>
    </source>
</evidence>
<keyword evidence="2" id="KW-0813">Transport</keyword>
<dbReference type="GO" id="GO:0015171">
    <property type="term" value="F:amino acid transmembrane transporter activity"/>
    <property type="evidence" value="ECO:0007669"/>
    <property type="project" value="TreeGrafter"/>
</dbReference>
<dbReference type="AlphaFoldDB" id="A0AAW0Q0P5"/>
<evidence type="ECO:0000256" key="7">
    <source>
        <dbReference type="SAM" id="Phobius"/>
    </source>
</evidence>
<evidence type="ECO:0000256" key="6">
    <source>
        <dbReference type="SAM" id="MobiDB-lite"/>
    </source>
</evidence>
<sequence length="653" mass="72248">MKYSFDAQAFLYCPGNYCLNAFTTVTKLKSFNVSFYTPSSLFLERNIERYVMMASALSPYAAEGGMLSPEARYRQIRPAKMRFSKHHLHLDESALSGTTSFKHLSLSHTVTMASCQRGCAPAVRLCQKLNRLKTLEEDMMATSLKRCLNTLDLTLMGVGGMVGSGLYVLTGTVAKDIAGPAVIVSFIFAGFACFCLLFVMLSLEHAYPRPDLPICLLMCQLESEEAKNPQKAVPIATAVSLGLAAMAYILVSTVLTLIVPWHTLDPNSALSDAFFRRGYSWAGIIVVVGSICAMNTVLLCNLYSLPRIIYAMAEDGLFFSFFARVNPVTKVPVNAILVFGFIMSIIALIFDLQALVQFLSIGTLLAYTFVAASVIVLRFQPEKATVKNSTSPNPIPEPSPARSESQNFKEDCGELKQYESFSDKLQLVERTKVKEQRPTGQLKARWEPYLGRLLGDFEPGEVVAFCVLILLVSSVSLCAVLIFGKQPLNLPVWSFSMLIVIFSLAFVISLVLIFAHEPQKNTKTFQVPLVPLIPGASILVNVFLMMKLSAMTWVRFAVWIGIGIVVYFGYGIWHSKEGKRELQATDMAARYVVLPSGSLVETVQSVQPDGQVEPRPAREHRTCCGRVWREEMMCERSWSKLLSGSVDSCSLAL</sequence>
<feature type="transmembrane region" description="Helical" evidence="7">
    <location>
        <begin position="279"/>
        <end position="303"/>
    </location>
</feature>
<comment type="caution">
    <text evidence="9">The sequence shown here is derived from an EMBL/GenBank/DDBJ whole genome shotgun (WGS) entry which is preliminary data.</text>
</comment>
<organism evidence="9 10">
    <name type="scientific">Mugilogobius chulae</name>
    <name type="common">yellowstripe goby</name>
    <dbReference type="NCBI Taxonomy" id="88201"/>
    <lineage>
        <taxon>Eukaryota</taxon>
        <taxon>Metazoa</taxon>
        <taxon>Chordata</taxon>
        <taxon>Craniata</taxon>
        <taxon>Vertebrata</taxon>
        <taxon>Euteleostomi</taxon>
        <taxon>Actinopterygii</taxon>
        <taxon>Neopterygii</taxon>
        <taxon>Teleostei</taxon>
        <taxon>Neoteleostei</taxon>
        <taxon>Acanthomorphata</taxon>
        <taxon>Gobiaria</taxon>
        <taxon>Gobiiformes</taxon>
        <taxon>Gobioidei</taxon>
        <taxon>Gobiidae</taxon>
        <taxon>Gobionellinae</taxon>
        <taxon>Mugilogobius</taxon>
    </lineage>
</organism>
<feature type="transmembrane region" description="Helical" evidence="7">
    <location>
        <begin position="356"/>
        <end position="377"/>
    </location>
</feature>
<keyword evidence="4 7" id="KW-1133">Transmembrane helix</keyword>
<reference evidence="10" key="1">
    <citation type="submission" date="2024-04" db="EMBL/GenBank/DDBJ databases">
        <title>Salinicola lusitanus LLJ914,a marine bacterium isolated from the Okinawa Trough.</title>
        <authorList>
            <person name="Li J."/>
        </authorList>
    </citation>
    <scope>NUCLEOTIDE SEQUENCE [LARGE SCALE GENOMIC DNA]</scope>
</reference>
<feature type="region of interest" description="Disordered" evidence="6">
    <location>
        <begin position="386"/>
        <end position="406"/>
    </location>
</feature>
<keyword evidence="3 7" id="KW-0812">Transmembrane</keyword>
<evidence type="ECO:0000256" key="4">
    <source>
        <dbReference type="ARBA" id="ARBA00022989"/>
    </source>
</evidence>
<dbReference type="Pfam" id="PF13520">
    <property type="entry name" value="AA_permease_2"/>
    <property type="match status" value="1"/>
</dbReference>
<dbReference type="InterPro" id="IPR002293">
    <property type="entry name" value="AA/rel_permease1"/>
</dbReference>
<evidence type="ECO:0000313" key="9">
    <source>
        <dbReference type="EMBL" id="KAK7933853.1"/>
    </source>
</evidence>
<dbReference type="EMBL" id="JBBPFD010000003">
    <property type="protein sequence ID" value="KAK7933853.1"/>
    <property type="molecule type" value="Genomic_DNA"/>
</dbReference>
<feature type="transmembrane region" description="Helical" evidence="7">
    <location>
        <begin position="462"/>
        <end position="484"/>
    </location>
</feature>
<dbReference type="PANTHER" id="PTHR43243">
    <property type="entry name" value="INNER MEMBRANE TRANSPORTER YGJI-RELATED"/>
    <property type="match status" value="1"/>
</dbReference>
<feature type="transmembrane region" description="Helical" evidence="7">
    <location>
        <begin position="148"/>
        <end position="169"/>
    </location>
</feature>
<accession>A0AAW0Q0P5</accession>
<dbReference type="PANTHER" id="PTHR43243:SF4">
    <property type="entry name" value="CATIONIC AMINO ACID TRANSPORTER 4"/>
    <property type="match status" value="1"/>
</dbReference>
<name>A0AAW0Q0P5_9GOBI</name>
<dbReference type="InterPro" id="IPR029485">
    <property type="entry name" value="CAT_C"/>
</dbReference>
<feature type="domain" description="Cationic amino acid transporter C-terminal" evidence="8">
    <location>
        <begin position="525"/>
        <end position="575"/>
    </location>
</feature>
<feature type="transmembrane region" description="Helical" evidence="7">
    <location>
        <begin position="527"/>
        <end position="546"/>
    </location>
</feature>
<keyword evidence="5 7" id="KW-0472">Membrane</keyword>
<feature type="transmembrane region" description="Helical" evidence="7">
    <location>
        <begin position="181"/>
        <end position="203"/>
    </location>
</feature>
<feature type="transmembrane region" description="Helical" evidence="7">
    <location>
        <begin position="490"/>
        <end position="515"/>
    </location>
</feature>
<evidence type="ECO:0000259" key="8">
    <source>
        <dbReference type="Pfam" id="PF13906"/>
    </source>
</evidence>
<proteinExistence type="predicted"/>
<dbReference type="Proteomes" id="UP001460270">
    <property type="component" value="Unassembled WGS sequence"/>
</dbReference>
<comment type="subcellular location">
    <subcellularLocation>
        <location evidence="1">Membrane</location>
        <topology evidence="1">Multi-pass membrane protein</topology>
    </subcellularLocation>
</comment>
<feature type="transmembrane region" description="Helical" evidence="7">
    <location>
        <begin position="235"/>
        <end position="259"/>
    </location>
</feature>
<feature type="transmembrane region" description="Helical" evidence="7">
    <location>
        <begin position="331"/>
        <end position="350"/>
    </location>
</feature>
<gene>
    <name evidence="9" type="ORF">WMY93_004749</name>
</gene>
<dbReference type="Gene3D" id="1.20.1740.10">
    <property type="entry name" value="Amino acid/polyamine transporter I"/>
    <property type="match status" value="3"/>
</dbReference>
<evidence type="ECO:0000313" key="10">
    <source>
        <dbReference type="Proteomes" id="UP001460270"/>
    </source>
</evidence>
<feature type="transmembrane region" description="Helical" evidence="7">
    <location>
        <begin position="552"/>
        <end position="573"/>
    </location>
</feature>
<dbReference type="Pfam" id="PF13906">
    <property type="entry name" value="AA_permease_C"/>
    <property type="match status" value="1"/>
</dbReference>
<evidence type="ECO:0000256" key="3">
    <source>
        <dbReference type="ARBA" id="ARBA00022692"/>
    </source>
</evidence>
<dbReference type="GO" id="GO:0005886">
    <property type="term" value="C:plasma membrane"/>
    <property type="evidence" value="ECO:0007669"/>
    <property type="project" value="TreeGrafter"/>
</dbReference>
<evidence type="ECO:0000256" key="2">
    <source>
        <dbReference type="ARBA" id="ARBA00022448"/>
    </source>
</evidence>
<evidence type="ECO:0000256" key="1">
    <source>
        <dbReference type="ARBA" id="ARBA00004141"/>
    </source>
</evidence>
<protein>
    <recommendedName>
        <fullName evidence="8">Cationic amino acid transporter C-terminal domain-containing protein</fullName>
    </recommendedName>
</protein>
<keyword evidence="10" id="KW-1185">Reference proteome</keyword>